<accession>A0A9X5BEM5</accession>
<keyword evidence="8" id="KW-1185">Reference proteome</keyword>
<evidence type="ECO:0000256" key="1">
    <source>
        <dbReference type="ARBA" id="ARBA00001933"/>
    </source>
</evidence>
<dbReference type="GO" id="GO:0006535">
    <property type="term" value="P:cysteine biosynthetic process from serine"/>
    <property type="evidence" value="ECO:0007669"/>
    <property type="project" value="TreeGrafter"/>
</dbReference>
<evidence type="ECO:0000256" key="3">
    <source>
        <dbReference type="ARBA" id="ARBA00022679"/>
    </source>
</evidence>
<dbReference type="NCBIfam" id="TIGR01326">
    <property type="entry name" value="OAH_OAS_sulfhy"/>
    <property type="match status" value="1"/>
</dbReference>
<dbReference type="InterPro" id="IPR000277">
    <property type="entry name" value="Cys/Met-Metab_PyrdxlP-dep_enz"/>
</dbReference>
<dbReference type="Pfam" id="PF01053">
    <property type="entry name" value="Cys_Met_Meta_PP"/>
    <property type="match status" value="1"/>
</dbReference>
<evidence type="ECO:0000256" key="6">
    <source>
        <dbReference type="RuleBase" id="RU362118"/>
    </source>
</evidence>
<feature type="modified residue" description="N6-(pyridoxal phosphate)lysine" evidence="5">
    <location>
        <position position="210"/>
    </location>
</feature>
<gene>
    <name evidence="7" type="ORF">D5281_06900</name>
</gene>
<proteinExistence type="inferred from homology"/>
<comment type="cofactor">
    <cofactor evidence="1 6">
        <name>pyridoxal 5'-phosphate</name>
        <dbReference type="ChEBI" id="CHEBI:597326"/>
    </cofactor>
</comment>
<dbReference type="GO" id="GO:0030170">
    <property type="term" value="F:pyridoxal phosphate binding"/>
    <property type="evidence" value="ECO:0007669"/>
    <property type="project" value="InterPro"/>
</dbReference>
<reference evidence="7" key="1">
    <citation type="submission" date="2018-09" db="EMBL/GenBank/DDBJ databases">
        <title>Murine metabolic-syndrome-specific gut microbial biobank.</title>
        <authorList>
            <person name="Liu C."/>
        </authorList>
    </citation>
    <scope>NUCLEOTIDE SEQUENCE</scope>
    <source>
        <strain evidence="7">D42-62</strain>
    </source>
</reference>
<dbReference type="PANTHER" id="PTHR43797:SF3">
    <property type="entry name" value="O-ACETYLHOMOSERINE SULFHYDRYLASE"/>
    <property type="match status" value="1"/>
</dbReference>
<evidence type="ECO:0000256" key="4">
    <source>
        <dbReference type="ARBA" id="ARBA00022898"/>
    </source>
</evidence>
<dbReference type="OrthoDB" id="9803887at2"/>
<name>A0A9X5BEM5_9FIRM</name>
<dbReference type="FunFam" id="3.40.640.10:FF:000035">
    <property type="entry name" value="O-succinylhomoserine sulfhydrylase"/>
    <property type="match status" value="1"/>
</dbReference>
<keyword evidence="3" id="KW-0808">Transferase</keyword>
<dbReference type="Gene3D" id="3.90.1150.10">
    <property type="entry name" value="Aspartate Aminotransferase, domain 1"/>
    <property type="match status" value="1"/>
</dbReference>
<dbReference type="InterPro" id="IPR054542">
    <property type="entry name" value="Cys_met_metab_PP"/>
</dbReference>
<dbReference type="GO" id="GO:0005737">
    <property type="term" value="C:cytoplasm"/>
    <property type="evidence" value="ECO:0007669"/>
    <property type="project" value="TreeGrafter"/>
</dbReference>
<comment type="similarity">
    <text evidence="2 6">Belongs to the trans-sulfuration enzymes family.</text>
</comment>
<dbReference type="InterPro" id="IPR006235">
    <property type="entry name" value="OAc-hSer/O-AcSer_sulfhydrylase"/>
</dbReference>
<dbReference type="CDD" id="cd00614">
    <property type="entry name" value="CGS_like"/>
    <property type="match status" value="1"/>
</dbReference>
<sequence length="430" mass="46699">MSDYKDYKIDTKCVQAGYTPGNGEPRQIPIIQSTTFKYATSEDMGKLFDLEANGYFYSRLQNPTNDYVAAKIAQLEGGSAAMLTSSGQAANFFALFNICECGSHIVSSSSIYGGTFNLISVTMAKMGIETTFVSPDCTPEELDDAFKENTRAVFGESIANPALTVLDIEKFAKAAHKHGVPLLVDNTFPTPVNCRPIEWGADIVTHSTTKYMDGHGAAVGGAIVDAGKFDWMAYKDKFPGLCTPDESYHGITYAEKFGREGAFITKCTSQLMRDLGCVQSPQSAYILNLGLESLHVRMPRHVENGQAVAEFLSKQPQVSYVNYPGLEGDKYYEIARKYMPKGGCGVVSFELKGGRSAAETFMKHLKLAAIETHVADARTCCLNPATSTHRQMTEEQLLAAGVPAGLIRISCGLEDKEDLIADLTQALAAI</sequence>
<dbReference type="Gene3D" id="3.40.640.10">
    <property type="entry name" value="Type I PLP-dependent aspartate aminotransferase-like (Major domain)"/>
    <property type="match status" value="1"/>
</dbReference>
<keyword evidence="4 5" id="KW-0663">Pyridoxal phosphate</keyword>
<evidence type="ECO:0000256" key="2">
    <source>
        <dbReference type="ARBA" id="ARBA00009077"/>
    </source>
</evidence>
<dbReference type="AlphaFoldDB" id="A0A9X5BEM5"/>
<dbReference type="InterPro" id="IPR015421">
    <property type="entry name" value="PyrdxlP-dep_Trfase_major"/>
</dbReference>
<dbReference type="GO" id="GO:0003961">
    <property type="term" value="F:O-acetylhomoserine aminocarboxypropyltransferase activity"/>
    <property type="evidence" value="ECO:0007669"/>
    <property type="project" value="TreeGrafter"/>
</dbReference>
<dbReference type="PANTHER" id="PTHR43797">
    <property type="entry name" value="HOMOCYSTEINE/CYSTEINE SYNTHASE"/>
    <property type="match status" value="1"/>
</dbReference>
<dbReference type="Proteomes" id="UP001154420">
    <property type="component" value="Unassembled WGS sequence"/>
</dbReference>
<dbReference type="SUPFAM" id="SSF53383">
    <property type="entry name" value="PLP-dependent transferases"/>
    <property type="match status" value="1"/>
</dbReference>
<dbReference type="EMBL" id="QZDT01000007">
    <property type="protein sequence ID" value="NBJ92330.1"/>
    <property type="molecule type" value="Genomic_DNA"/>
</dbReference>
<dbReference type="InterPro" id="IPR015422">
    <property type="entry name" value="PyrdxlP-dep_Trfase_small"/>
</dbReference>
<protein>
    <submittedName>
        <fullName evidence="7">O-acetylhomoserine aminocarboxypropyltransferase/cysteine synthase</fullName>
    </submittedName>
</protein>
<organism evidence="7 8">
    <name type="scientific">Parablautia muri</name>
    <dbReference type="NCBI Taxonomy" id="2320879"/>
    <lineage>
        <taxon>Bacteria</taxon>
        <taxon>Bacillati</taxon>
        <taxon>Bacillota</taxon>
        <taxon>Clostridia</taxon>
        <taxon>Lachnospirales</taxon>
        <taxon>Lachnospiraceae</taxon>
        <taxon>Parablautia</taxon>
    </lineage>
</organism>
<evidence type="ECO:0000256" key="5">
    <source>
        <dbReference type="PIRSR" id="PIRSR001434-2"/>
    </source>
</evidence>
<dbReference type="InterPro" id="IPR015424">
    <property type="entry name" value="PyrdxlP-dep_Trfase"/>
</dbReference>
<dbReference type="RefSeq" id="WP_160559428.1">
    <property type="nucleotide sequence ID" value="NZ_QZDT01000007.1"/>
</dbReference>
<dbReference type="PIRSF" id="PIRSF001434">
    <property type="entry name" value="CGS"/>
    <property type="match status" value="1"/>
</dbReference>
<dbReference type="GO" id="GO:0019346">
    <property type="term" value="P:transsulfuration"/>
    <property type="evidence" value="ECO:0007669"/>
    <property type="project" value="InterPro"/>
</dbReference>
<dbReference type="GO" id="GO:0071269">
    <property type="term" value="P:L-homocysteine biosynthetic process"/>
    <property type="evidence" value="ECO:0007669"/>
    <property type="project" value="TreeGrafter"/>
</dbReference>
<evidence type="ECO:0000313" key="7">
    <source>
        <dbReference type="EMBL" id="NBJ92330.1"/>
    </source>
</evidence>
<dbReference type="GO" id="GO:0004124">
    <property type="term" value="F:cysteine synthase activity"/>
    <property type="evidence" value="ECO:0007669"/>
    <property type="project" value="TreeGrafter"/>
</dbReference>
<evidence type="ECO:0000313" key="8">
    <source>
        <dbReference type="Proteomes" id="UP001154420"/>
    </source>
</evidence>
<comment type="caution">
    <text evidence="7">The sequence shown here is derived from an EMBL/GenBank/DDBJ whole genome shotgun (WGS) entry which is preliminary data.</text>
</comment>
<dbReference type="PROSITE" id="PS00868">
    <property type="entry name" value="CYS_MET_METAB_PP"/>
    <property type="match status" value="1"/>
</dbReference>